<sequence>MQAGYLLDILLQSRILRCEELKPVYLLRDQLFKLAAHCVLNPLTALLDVHNGVIGESVELMGVRNHLLEEISTVFERLPETQAMPRDQMSFSTATLEVVAGHNCKDSSKL</sequence>
<dbReference type="OrthoDB" id="73846at2759"/>
<name>A0A5N5X9Q8_9EURO</name>
<dbReference type="Gene3D" id="1.10.1040.10">
    <property type="entry name" value="N-(1-d-carboxylethyl)-l-norvaline Dehydrogenase, domain 2"/>
    <property type="match status" value="1"/>
</dbReference>
<evidence type="ECO:0000313" key="3">
    <source>
        <dbReference type="Proteomes" id="UP000326565"/>
    </source>
</evidence>
<feature type="domain" description="Ketopantoate reductase C-terminal" evidence="1">
    <location>
        <begin position="27"/>
        <end position="80"/>
    </location>
</feature>
<dbReference type="InterPro" id="IPR013752">
    <property type="entry name" value="KPA_reductase"/>
</dbReference>
<dbReference type="Proteomes" id="UP000326565">
    <property type="component" value="Unassembled WGS sequence"/>
</dbReference>
<evidence type="ECO:0000313" key="2">
    <source>
        <dbReference type="EMBL" id="KAB8077471.1"/>
    </source>
</evidence>
<organism evidence="2 3">
    <name type="scientific">Aspergillus leporis</name>
    <dbReference type="NCBI Taxonomy" id="41062"/>
    <lineage>
        <taxon>Eukaryota</taxon>
        <taxon>Fungi</taxon>
        <taxon>Dikarya</taxon>
        <taxon>Ascomycota</taxon>
        <taxon>Pezizomycotina</taxon>
        <taxon>Eurotiomycetes</taxon>
        <taxon>Eurotiomycetidae</taxon>
        <taxon>Eurotiales</taxon>
        <taxon>Aspergillaceae</taxon>
        <taxon>Aspergillus</taxon>
        <taxon>Aspergillus subgen. Circumdati</taxon>
    </lineage>
</organism>
<accession>A0A5N5X9Q8</accession>
<dbReference type="Pfam" id="PF08546">
    <property type="entry name" value="ApbA_C"/>
    <property type="match status" value="1"/>
</dbReference>
<evidence type="ECO:0000259" key="1">
    <source>
        <dbReference type="Pfam" id="PF08546"/>
    </source>
</evidence>
<gene>
    <name evidence="2" type="ORF">BDV29DRAFT_168223</name>
</gene>
<dbReference type="AlphaFoldDB" id="A0A5N5X9Q8"/>
<keyword evidence="3" id="KW-1185">Reference proteome</keyword>
<proteinExistence type="predicted"/>
<dbReference type="EMBL" id="ML732168">
    <property type="protein sequence ID" value="KAB8077471.1"/>
    <property type="molecule type" value="Genomic_DNA"/>
</dbReference>
<protein>
    <recommendedName>
        <fullName evidence="1">Ketopantoate reductase C-terminal domain-containing protein</fullName>
    </recommendedName>
</protein>
<reference evidence="2 3" key="1">
    <citation type="submission" date="2019-04" db="EMBL/GenBank/DDBJ databases">
        <title>Friends and foes A comparative genomics study of 23 Aspergillus species from section Flavi.</title>
        <authorList>
            <consortium name="DOE Joint Genome Institute"/>
            <person name="Kjaerbolling I."/>
            <person name="Vesth T."/>
            <person name="Frisvad J.C."/>
            <person name="Nybo J.L."/>
            <person name="Theobald S."/>
            <person name="Kildgaard S."/>
            <person name="Isbrandt T."/>
            <person name="Kuo A."/>
            <person name="Sato A."/>
            <person name="Lyhne E.K."/>
            <person name="Kogle M.E."/>
            <person name="Wiebenga A."/>
            <person name="Kun R.S."/>
            <person name="Lubbers R.J."/>
            <person name="Makela M.R."/>
            <person name="Barry K."/>
            <person name="Chovatia M."/>
            <person name="Clum A."/>
            <person name="Daum C."/>
            <person name="Haridas S."/>
            <person name="He G."/>
            <person name="LaButti K."/>
            <person name="Lipzen A."/>
            <person name="Mondo S."/>
            <person name="Riley R."/>
            <person name="Salamov A."/>
            <person name="Simmons B.A."/>
            <person name="Magnuson J.K."/>
            <person name="Henrissat B."/>
            <person name="Mortensen U.H."/>
            <person name="Larsen T.O."/>
            <person name="Devries R.P."/>
            <person name="Grigoriev I.V."/>
            <person name="Machida M."/>
            <person name="Baker S.E."/>
            <person name="Andersen M.R."/>
        </authorList>
    </citation>
    <scope>NUCLEOTIDE SEQUENCE [LARGE SCALE GENOMIC DNA]</scope>
    <source>
        <strain evidence="2 3">CBS 151.66</strain>
    </source>
</reference>
<dbReference type="InterPro" id="IPR013328">
    <property type="entry name" value="6PGD_dom2"/>
</dbReference>